<protein>
    <submittedName>
        <fullName evidence="2">Aldehyde-alcohol dehydrogenase</fullName>
    </submittedName>
</protein>
<dbReference type="GO" id="GO:0046872">
    <property type="term" value="F:metal ion binding"/>
    <property type="evidence" value="ECO:0007669"/>
    <property type="project" value="InterPro"/>
</dbReference>
<dbReference type="PROSITE" id="PS00060">
    <property type="entry name" value="ADH_IRON_2"/>
    <property type="match status" value="1"/>
</dbReference>
<comment type="caution">
    <text evidence="2">The sequence shown here is derived from an EMBL/GenBank/DDBJ whole genome shotgun (WGS) entry which is preliminary data.</text>
</comment>
<dbReference type="Gene3D" id="1.20.1090.10">
    <property type="entry name" value="Dehydroquinate synthase-like - alpha domain"/>
    <property type="match status" value="1"/>
</dbReference>
<name>A0A7H4N8N3_9ENTR</name>
<accession>A0A7H4N8N3</accession>
<reference evidence="2 3" key="1">
    <citation type="submission" date="2018-06" db="EMBL/GenBank/DDBJ databases">
        <authorList>
            <consortium name="Pathogen Informatics"/>
            <person name="Doyle S."/>
        </authorList>
    </citation>
    <scope>NUCLEOTIDE SEQUENCE [LARGE SCALE GENOMIC DNA]</scope>
    <source>
        <strain evidence="2 3">NCTC11685</strain>
    </source>
</reference>
<dbReference type="GO" id="GO:0004022">
    <property type="term" value="F:alcohol dehydrogenase (NAD+) activity"/>
    <property type="evidence" value="ECO:0007669"/>
    <property type="project" value="TreeGrafter"/>
</dbReference>
<sequence length="158" mass="16777">MHNASCMAGMAFTNASLGITHSLAHALGGVFCVPHGRANALLMADVVAWNADYHGQCDTDAARKYARLAHLLDLPAATTRQGVASLLVAIQALKDEMSMPGGIRDTGVIAAEFEQRLAEMVGQALRDSCTPTNPRAPDAHALTELYRRAWTGNAVQGH</sequence>
<evidence type="ECO:0000313" key="2">
    <source>
        <dbReference type="EMBL" id="STV83389.1"/>
    </source>
</evidence>
<feature type="domain" description="Fe-containing alcohol dehydrogenase-like C-terminal" evidence="1">
    <location>
        <begin position="1"/>
        <end position="150"/>
    </location>
</feature>
<proteinExistence type="predicted"/>
<dbReference type="EMBL" id="UGMS01000001">
    <property type="protein sequence ID" value="STV83389.1"/>
    <property type="molecule type" value="Genomic_DNA"/>
</dbReference>
<dbReference type="InterPro" id="IPR018211">
    <property type="entry name" value="ADH_Fe_CS"/>
</dbReference>
<dbReference type="Pfam" id="PF25137">
    <property type="entry name" value="ADH_Fe_C"/>
    <property type="match status" value="1"/>
</dbReference>
<gene>
    <name evidence="2" type="primary">adhE_3</name>
    <name evidence="2" type="ORF">NCTC11685_03438</name>
</gene>
<dbReference type="Proteomes" id="UP000254863">
    <property type="component" value="Unassembled WGS sequence"/>
</dbReference>
<evidence type="ECO:0000259" key="1">
    <source>
        <dbReference type="Pfam" id="PF25137"/>
    </source>
</evidence>
<dbReference type="AlphaFoldDB" id="A0A7H4N8N3"/>
<dbReference type="InterPro" id="IPR039697">
    <property type="entry name" value="Alcohol_dehydrogenase_Fe"/>
</dbReference>
<dbReference type="SUPFAM" id="SSF56796">
    <property type="entry name" value="Dehydroquinate synthase-like"/>
    <property type="match status" value="1"/>
</dbReference>
<dbReference type="PANTHER" id="PTHR11496:SF83">
    <property type="entry name" value="HYDROXYACID-OXOACID TRANSHYDROGENASE, MITOCHONDRIAL"/>
    <property type="match status" value="1"/>
</dbReference>
<dbReference type="PANTHER" id="PTHR11496">
    <property type="entry name" value="ALCOHOL DEHYDROGENASE"/>
    <property type="match status" value="1"/>
</dbReference>
<evidence type="ECO:0000313" key="3">
    <source>
        <dbReference type="Proteomes" id="UP000254863"/>
    </source>
</evidence>
<dbReference type="InterPro" id="IPR056798">
    <property type="entry name" value="ADH_Fe_C"/>
</dbReference>
<organism evidence="2 3">
    <name type="scientific">Klebsiella michiganensis</name>
    <dbReference type="NCBI Taxonomy" id="1134687"/>
    <lineage>
        <taxon>Bacteria</taxon>
        <taxon>Pseudomonadati</taxon>
        <taxon>Pseudomonadota</taxon>
        <taxon>Gammaproteobacteria</taxon>
        <taxon>Enterobacterales</taxon>
        <taxon>Enterobacteriaceae</taxon>
        <taxon>Klebsiella/Raoultella group</taxon>
        <taxon>Klebsiella</taxon>
    </lineage>
</organism>